<accession>A0A9X3D440</accession>
<proteinExistence type="predicted"/>
<name>A0A9X3D440_9ACTN</name>
<dbReference type="AlphaFoldDB" id="A0A9X3D440"/>
<comment type="caution">
    <text evidence="1">The sequence shown here is derived from an EMBL/GenBank/DDBJ whole genome shotgun (WGS) entry which is preliminary data.</text>
</comment>
<protein>
    <submittedName>
        <fullName evidence="1">Uncharacterized protein</fullName>
    </submittedName>
</protein>
<sequence>MKAVVMECRIRVCASRARRDAFVEAAIEQAAEAFPHPTMRSCVVEEKASRMLARQWTQANSSREEPCPSTYDICLAFADSSGRLTAARLESLSRDLLRTLDSSTHQSMSAEETIPWILTLVSSTDRRGRRDIALRHPALGLSTLAPMVVG</sequence>
<dbReference type="RefSeq" id="WP_235724988.1">
    <property type="nucleotide sequence ID" value="NZ_JAPKFM010000008.1"/>
</dbReference>
<evidence type="ECO:0000313" key="2">
    <source>
        <dbReference type="Proteomes" id="UP001143347"/>
    </source>
</evidence>
<organism evidence="1 2">
    <name type="scientific">Gordonia aquimaris</name>
    <dbReference type="NCBI Taxonomy" id="2984863"/>
    <lineage>
        <taxon>Bacteria</taxon>
        <taxon>Bacillati</taxon>
        <taxon>Actinomycetota</taxon>
        <taxon>Actinomycetes</taxon>
        <taxon>Mycobacteriales</taxon>
        <taxon>Gordoniaceae</taxon>
        <taxon>Gordonia</taxon>
    </lineage>
</organism>
<dbReference type="EMBL" id="JAPKFM010000008">
    <property type="protein sequence ID" value="MCX2964427.1"/>
    <property type="molecule type" value="Genomic_DNA"/>
</dbReference>
<keyword evidence="2" id="KW-1185">Reference proteome</keyword>
<evidence type="ECO:0000313" key="1">
    <source>
        <dbReference type="EMBL" id="MCX2964427.1"/>
    </source>
</evidence>
<gene>
    <name evidence="1" type="ORF">OSB52_10025</name>
</gene>
<dbReference type="Proteomes" id="UP001143347">
    <property type="component" value="Unassembled WGS sequence"/>
</dbReference>
<reference evidence="1" key="1">
    <citation type="submission" date="2022-10" db="EMBL/GenBank/DDBJ databases">
        <title>WGS of marine actinomycetes from Thailand.</title>
        <authorList>
            <person name="Thawai C."/>
        </authorList>
    </citation>
    <scope>NUCLEOTIDE SEQUENCE</scope>
    <source>
        <strain evidence="1">SW21</strain>
    </source>
</reference>